<accession>L1M9R0</accession>
<dbReference type="HOGENOM" id="CLU_3288132_0_0_11"/>
<protein>
    <submittedName>
        <fullName evidence="1">Uncharacterized protein</fullName>
    </submittedName>
</protein>
<comment type="caution">
    <text evidence="1">The sequence shown here is derived from an EMBL/GenBank/DDBJ whole genome shotgun (WGS) entry which is preliminary data.</text>
</comment>
<evidence type="ECO:0000313" key="2">
    <source>
        <dbReference type="Proteomes" id="UP000010445"/>
    </source>
</evidence>
<organism evidence="1 2">
    <name type="scientific">Corynebacterium durum F0235</name>
    <dbReference type="NCBI Taxonomy" id="1035195"/>
    <lineage>
        <taxon>Bacteria</taxon>
        <taxon>Bacillati</taxon>
        <taxon>Actinomycetota</taxon>
        <taxon>Actinomycetes</taxon>
        <taxon>Mycobacteriales</taxon>
        <taxon>Corynebacteriaceae</taxon>
        <taxon>Corynebacterium</taxon>
    </lineage>
</organism>
<dbReference type="EMBL" id="AMEM01000041">
    <property type="protein sequence ID" value="EKX87780.1"/>
    <property type="molecule type" value="Genomic_DNA"/>
</dbReference>
<dbReference type="AlphaFoldDB" id="L1M9R0"/>
<name>L1M9R0_9CORY</name>
<dbReference type="Proteomes" id="UP000010445">
    <property type="component" value="Unassembled WGS sequence"/>
</dbReference>
<sequence>MLGAAHQLLGAAQGFVCPVTDSVQDSEHAVAGHASLIVAV</sequence>
<dbReference type="PATRIC" id="fig|1035195.3.peg.2283"/>
<evidence type="ECO:0000313" key="1">
    <source>
        <dbReference type="EMBL" id="EKX87780.1"/>
    </source>
</evidence>
<dbReference type="STRING" id="1035195.HMPREF9997_02557"/>
<gene>
    <name evidence="1" type="ORF">HMPREF9997_02557</name>
</gene>
<reference evidence="1 2" key="1">
    <citation type="submission" date="2012-05" db="EMBL/GenBank/DDBJ databases">
        <authorList>
            <person name="Weinstock G."/>
            <person name="Sodergren E."/>
            <person name="Lobos E.A."/>
            <person name="Fulton L."/>
            <person name="Fulton R."/>
            <person name="Courtney L."/>
            <person name="Fronick C."/>
            <person name="O'Laughlin M."/>
            <person name="Godfrey J."/>
            <person name="Wilson R.M."/>
            <person name="Miner T."/>
            <person name="Farmer C."/>
            <person name="Delehaunty K."/>
            <person name="Cordes M."/>
            <person name="Minx P."/>
            <person name="Tomlinson C."/>
            <person name="Chen J."/>
            <person name="Wollam A."/>
            <person name="Pepin K.H."/>
            <person name="Bhonagiri V."/>
            <person name="Zhang X."/>
            <person name="Suruliraj S."/>
            <person name="Warren W."/>
            <person name="Mitreva M."/>
            <person name="Mardis E.R."/>
            <person name="Wilson R.K."/>
        </authorList>
    </citation>
    <scope>NUCLEOTIDE SEQUENCE [LARGE SCALE GENOMIC DNA]</scope>
    <source>
        <strain evidence="1 2">F0235</strain>
    </source>
</reference>
<proteinExistence type="predicted"/>
<keyword evidence="2" id="KW-1185">Reference proteome</keyword>